<dbReference type="OrthoDB" id="598775at2759"/>
<keyword evidence="2 3" id="KW-0040">ANK repeat</keyword>
<protein>
    <submittedName>
        <fullName evidence="4">Uncharacterized protein</fullName>
    </submittedName>
</protein>
<keyword evidence="1" id="KW-0677">Repeat</keyword>
<name>A0A5J5A016_9ASTE</name>
<evidence type="ECO:0000313" key="4">
    <source>
        <dbReference type="EMBL" id="KAA8524425.1"/>
    </source>
</evidence>
<dbReference type="Gene3D" id="1.25.40.20">
    <property type="entry name" value="Ankyrin repeat-containing domain"/>
    <property type="match status" value="2"/>
</dbReference>
<gene>
    <name evidence="4" type="ORF">F0562_010851</name>
</gene>
<dbReference type="PANTHER" id="PTHR24186:SF46">
    <property type="entry name" value="PROTEIN ACCELERATED CELL DEATH 6-LIKE"/>
    <property type="match status" value="1"/>
</dbReference>
<accession>A0A5J5A016</accession>
<dbReference type="InterPro" id="IPR002110">
    <property type="entry name" value="Ankyrin_rpt"/>
</dbReference>
<dbReference type="EMBL" id="CM018047">
    <property type="protein sequence ID" value="KAA8524425.1"/>
    <property type="molecule type" value="Genomic_DNA"/>
</dbReference>
<dbReference type="AlphaFoldDB" id="A0A5J5A016"/>
<evidence type="ECO:0000313" key="5">
    <source>
        <dbReference type="Proteomes" id="UP000325577"/>
    </source>
</evidence>
<dbReference type="InterPro" id="IPR036770">
    <property type="entry name" value="Ankyrin_rpt-contain_sf"/>
</dbReference>
<dbReference type="GO" id="GO:0005886">
    <property type="term" value="C:plasma membrane"/>
    <property type="evidence" value="ECO:0007669"/>
    <property type="project" value="TreeGrafter"/>
</dbReference>
<dbReference type="SMART" id="SM00248">
    <property type="entry name" value="ANK"/>
    <property type="match status" value="7"/>
</dbReference>
<dbReference type="Pfam" id="PF12796">
    <property type="entry name" value="Ank_2"/>
    <property type="match status" value="3"/>
</dbReference>
<sequence>MLIEKEIKVILEQKNKEDNTPLHLALTYRHKEVSEFLFNQNKQVLCRPNTEEKSPLYIAVEAGYLDLVKGMMKYLSISDDLDQMMTGKSILHAAIKTRNKEILELLLSYRLRVLALVVENGMTPLSYAASIGYLDGVRYILNSEEFIFCTYIRDPKGLSPIHMASKKGHIHIIQQFLLRFPDSMELLDRRGQNILHIAAMNGKANAVSHMLKVPELENLINGRDKKGSTPLHLATAKVHPKVVSILTWDKRVGLELMNKRSMTALDIVENYKGSVPSFQQRLTWQALRYANVPRTPCSKSQSSKT</sequence>
<organism evidence="4 5">
    <name type="scientific">Nyssa sinensis</name>
    <dbReference type="NCBI Taxonomy" id="561372"/>
    <lineage>
        <taxon>Eukaryota</taxon>
        <taxon>Viridiplantae</taxon>
        <taxon>Streptophyta</taxon>
        <taxon>Embryophyta</taxon>
        <taxon>Tracheophyta</taxon>
        <taxon>Spermatophyta</taxon>
        <taxon>Magnoliopsida</taxon>
        <taxon>eudicotyledons</taxon>
        <taxon>Gunneridae</taxon>
        <taxon>Pentapetalae</taxon>
        <taxon>asterids</taxon>
        <taxon>Cornales</taxon>
        <taxon>Nyssaceae</taxon>
        <taxon>Nyssa</taxon>
    </lineage>
</organism>
<evidence type="ECO:0000256" key="2">
    <source>
        <dbReference type="ARBA" id="ARBA00023043"/>
    </source>
</evidence>
<dbReference type="PROSITE" id="PS50088">
    <property type="entry name" value="ANK_REPEAT"/>
    <property type="match status" value="1"/>
</dbReference>
<dbReference type="SUPFAM" id="SSF48403">
    <property type="entry name" value="Ankyrin repeat"/>
    <property type="match status" value="1"/>
</dbReference>
<dbReference type="PANTHER" id="PTHR24186">
    <property type="entry name" value="PROTEIN PHOSPHATASE 1 REGULATORY SUBUNIT"/>
    <property type="match status" value="1"/>
</dbReference>
<feature type="repeat" description="ANK" evidence="3">
    <location>
        <begin position="156"/>
        <end position="189"/>
    </location>
</feature>
<reference evidence="4 5" key="1">
    <citation type="submission" date="2019-09" db="EMBL/GenBank/DDBJ databases">
        <title>A chromosome-level genome assembly of the Chinese tupelo Nyssa sinensis.</title>
        <authorList>
            <person name="Yang X."/>
            <person name="Kang M."/>
            <person name="Yang Y."/>
            <person name="Xiong H."/>
            <person name="Wang M."/>
            <person name="Zhang Z."/>
            <person name="Wang Z."/>
            <person name="Wu H."/>
            <person name="Ma T."/>
            <person name="Liu J."/>
            <person name="Xi Z."/>
        </authorList>
    </citation>
    <scope>NUCLEOTIDE SEQUENCE [LARGE SCALE GENOMIC DNA]</scope>
    <source>
        <strain evidence="4">J267</strain>
        <tissue evidence="4">Leaf</tissue>
    </source>
</reference>
<keyword evidence="5" id="KW-1185">Reference proteome</keyword>
<evidence type="ECO:0000256" key="3">
    <source>
        <dbReference type="PROSITE-ProRule" id="PRU00023"/>
    </source>
</evidence>
<evidence type="ECO:0000256" key="1">
    <source>
        <dbReference type="ARBA" id="ARBA00022737"/>
    </source>
</evidence>
<proteinExistence type="predicted"/>
<dbReference type="Proteomes" id="UP000325577">
    <property type="component" value="Linkage Group LG4"/>
</dbReference>